<dbReference type="GO" id="GO:0000122">
    <property type="term" value="P:negative regulation of transcription by RNA polymerase II"/>
    <property type="evidence" value="ECO:0007669"/>
    <property type="project" value="TreeGrafter"/>
</dbReference>
<reference evidence="2 3" key="1">
    <citation type="submission" date="2022-01" db="EMBL/GenBank/DDBJ databases">
        <authorList>
            <person name="Xiong W."/>
            <person name="Schranz E."/>
        </authorList>
    </citation>
    <scope>NUCLEOTIDE SEQUENCE [LARGE SCALE GENOMIC DNA]</scope>
</reference>
<dbReference type="AlphaFoldDB" id="A0AAU9N5P2"/>
<dbReference type="Proteomes" id="UP001157418">
    <property type="component" value="Unassembled WGS sequence"/>
</dbReference>
<evidence type="ECO:0000313" key="2">
    <source>
        <dbReference type="EMBL" id="CAH1434097.1"/>
    </source>
</evidence>
<evidence type="ECO:0000313" key="3">
    <source>
        <dbReference type="Proteomes" id="UP001157418"/>
    </source>
</evidence>
<protein>
    <recommendedName>
        <fullName evidence="1">Sin3 C-terminal domain-containing protein</fullName>
    </recommendedName>
</protein>
<sequence>MIIRCLLFMKRRVTLSNHWSKTNMKKSYFNMKTTGELMKRICDKSIKLNGVFPLEDYFTSQGLRCIKNIYGDYGLDMVDKLRKNVSFSLPVILIHHHGFYLKQQDEKILRYTVLLAEINKISEAKSKEDNIHQLPHVDFMYSDMHIHGDLFKLIKVYGSGKFSSKQVEAVMKIWTYLVEPLFGFVQTTETSNNNYQEFVTNEVDLFSLVDLEKGGVAACMGDRMKADNTPKDVSKQNYHNKHQVSGNKAGANNLHVFYGDDVLQEAKQSASEKWQGLNDTTPNDTYVIFLDFLHNYLANREKYEYECRTSFVTWVGLIFSIERLINKFSRQLLAIANNEVDNKLLDLFTHEKSKEPGCFVEEVYTEKASMIVNGHKIFRFERLLLLDTKGQNRLTISQINLHERNIKQSNAKGERAIEGVRVANGLSDKMKQSTSEENTLQPKTL</sequence>
<gene>
    <name evidence="2" type="ORF">LVIROSA_LOCUS20640</name>
</gene>
<dbReference type="EMBL" id="CAKMRJ010003334">
    <property type="protein sequence ID" value="CAH1434097.1"/>
    <property type="molecule type" value="Genomic_DNA"/>
</dbReference>
<dbReference type="Pfam" id="PF16879">
    <property type="entry name" value="Sin3a_C"/>
    <property type="match status" value="1"/>
</dbReference>
<organism evidence="2 3">
    <name type="scientific">Lactuca virosa</name>
    <dbReference type="NCBI Taxonomy" id="75947"/>
    <lineage>
        <taxon>Eukaryota</taxon>
        <taxon>Viridiplantae</taxon>
        <taxon>Streptophyta</taxon>
        <taxon>Embryophyta</taxon>
        <taxon>Tracheophyta</taxon>
        <taxon>Spermatophyta</taxon>
        <taxon>Magnoliopsida</taxon>
        <taxon>eudicotyledons</taxon>
        <taxon>Gunneridae</taxon>
        <taxon>Pentapetalae</taxon>
        <taxon>asterids</taxon>
        <taxon>campanulids</taxon>
        <taxon>Asterales</taxon>
        <taxon>Asteraceae</taxon>
        <taxon>Cichorioideae</taxon>
        <taxon>Cichorieae</taxon>
        <taxon>Lactucinae</taxon>
        <taxon>Lactuca</taxon>
    </lineage>
</organism>
<dbReference type="GO" id="GO:0000118">
    <property type="term" value="C:histone deacetylase complex"/>
    <property type="evidence" value="ECO:0007669"/>
    <property type="project" value="TreeGrafter"/>
</dbReference>
<dbReference type="GO" id="GO:0003714">
    <property type="term" value="F:transcription corepressor activity"/>
    <property type="evidence" value="ECO:0007669"/>
    <property type="project" value="InterPro"/>
</dbReference>
<dbReference type="GO" id="GO:0000785">
    <property type="term" value="C:chromatin"/>
    <property type="evidence" value="ECO:0007669"/>
    <property type="project" value="TreeGrafter"/>
</dbReference>
<dbReference type="InterPro" id="IPR039774">
    <property type="entry name" value="Sin3-like"/>
</dbReference>
<feature type="domain" description="Sin3 C-terminal" evidence="1">
    <location>
        <begin position="276"/>
        <end position="412"/>
    </location>
</feature>
<name>A0AAU9N5P2_9ASTR</name>
<keyword evidence="3" id="KW-1185">Reference proteome</keyword>
<comment type="caution">
    <text evidence="2">The sequence shown here is derived from an EMBL/GenBank/DDBJ whole genome shotgun (WGS) entry which is preliminary data.</text>
</comment>
<dbReference type="PANTHER" id="PTHR12346">
    <property type="entry name" value="SIN3B-RELATED"/>
    <property type="match status" value="1"/>
</dbReference>
<dbReference type="InterPro" id="IPR031693">
    <property type="entry name" value="Sin3_C"/>
</dbReference>
<dbReference type="PANTHER" id="PTHR12346:SF65">
    <property type="entry name" value="HISTONE DEACETYLASE INTERACTING DOMAIN, SIN3-RELATED"/>
    <property type="match status" value="1"/>
</dbReference>
<evidence type="ECO:0000259" key="1">
    <source>
        <dbReference type="Pfam" id="PF16879"/>
    </source>
</evidence>
<accession>A0AAU9N5P2</accession>
<proteinExistence type="predicted"/>